<dbReference type="EMBL" id="HBEA01002980">
    <property type="protein sequence ID" value="CAD8252720.1"/>
    <property type="molecule type" value="Transcribed_RNA"/>
</dbReference>
<name>A0A7R9U2W1_9STRA</name>
<evidence type="ECO:0000256" key="1">
    <source>
        <dbReference type="SAM" id="SignalP"/>
    </source>
</evidence>
<keyword evidence="1" id="KW-0732">Signal</keyword>
<organism evidence="2">
    <name type="scientific">Pinguiococcus pyrenoidosus</name>
    <dbReference type="NCBI Taxonomy" id="172671"/>
    <lineage>
        <taxon>Eukaryota</taxon>
        <taxon>Sar</taxon>
        <taxon>Stramenopiles</taxon>
        <taxon>Ochrophyta</taxon>
        <taxon>Pinguiophyceae</taxon>
        <taxon>Pinguiochrysidales</taxon>
        <taxon>Pinguiochrysidaceae</taxon>
        <taxon>Pinguiococcus</taxon>
    </lineage>
</organism>
<accession>A0A7R9U2W1</accession>
<proteinExistence type="predicted"/>
<protein>
    <submittedName>
        <fullName evidence="2">Uncharacterized protein</fullName>
    </submittedName>
</protein>
<reference evidence="2" key="1">
    <citation type="submission" date="2021-01" db="EMBL/GenBank/DDBJ databases">
        <authorList>
            <person name="Corre E."/>
            <person name="Pelletier E."/>
            <person name="Niang G."/>
            <person name="Scheremetjew M."/>
            <person name="Finn R."/>
            <person name="Kale V."/>
            <person name="Holt S."/>
            <person name="Cochrane G."/>
            <person name="Meng A."/>
            <person name="Brown T."/>
            <person name="Cohen L."/>
        </authorList>
    </citation>
    <scope>NUCLEOTIDE SEQUENCE</scope>
    <source>
        <strain evidence="2">CCMP2078</strain>
    </source>
</reference>
<gene>
    <name evidence="2" type="ORF">PPYR1160_LOCUS2212</name>
</gene>
<sequence length="164" mass="18045">MRLVALLVLLCGAHGFRMQMKLGPNGQQIQSRRDALSFAAALLAFPSASVAYEKVAEPTPAWEEAEAQAAAFRKKQRELAKTFNAFFDAFTSATNEKIMQDNLQSMTKFVVQQGGLPSGITAKQVISGVRSKKADMSRAGGWETETEMAYLDLTLQMRRLSLPL</sequence>
<dbReference type="AlphaFoldDB" id="A0A7R9U2W1"/>
<evidence type="ECO:0000313" key="2">
    <source>
        <dbReference type="EMBL" id="CAD8252720.1"/>
    </source>
</evidence>
<feature type="chain" id="PRO_5030604995" evidence="1">
    <location>
        <begin position="16"/>
        <end position="164"/>
    </location>
</feature>
<feature type="signal peptide" evidence="1">
    <location>
        <begin position="1"/>
        <end position="15"/>
    </location>
</feature>